<evidence type="ECO:0000256" key="1">
    <source>
        <dbReference type="SAM" id="SignalP"/>
    </source>
</evidence>
<protein>
    <submittedName>
        <fullName evidence="2">Uncharacterized protein</fullName>
    </submittedName>
</protein>
<gene>
    <name evidence="2" type="ORF">FKV23_04865</name>
</gene>
<keyword evidence="1" id="KW-0732">Signal</keyword>
<name>A0A514BQ58_9GAMM</name>
<dbReference type="SUPFAM" id="SSF82171">
    <property type="entry name" value="DPP6 N-terminal domain-like"/>
    <property type="match status" value="1"/>
</dbReference>
<dbReference type="InterPro" id="IPR011659">
    <property type="entry name" value="WD40"/>
</dbReference>
<dbReference type="Proteomes" id="UP000317199">
    <property type="component" value="Chromosome"/>
</dbReference>
<accession>A0A514BQ58</accession>
<proteinExistence type="predicted"/>
<dbReference type="OrthoDB" id="240809at2"/>
<evidence type="ECO:0000313" key="3">
    <source>
        <dbReference type="Proteomes" id="UP000317199"/>
    </source>
</evidence>
<dbReference type="InterPro" id="IPR011042">
    <property type="entry name" value="6-blade_b-propeller_TolB-like"/>
</dbReference>
<feature type="signal peptide" evidence="1">
    <location>
        <begin position="1"/>
        <end position="42"/>
    </location>
</feature>
<organism evidence="2 3">
    <name type="scientific">Marilutibacter alkalisoli</name>
    <dbReference type="NCBI Taxonomy" id="2591633"/>
    <lineage>
        <taxon>Bacteria</taxon>
        <taxon>Pseudomonadati</taxon>
        <taxon>Pseudomonadota</taxon>
        <taxon>Gammaproteobacteria</taxon>
        <taxon>Lysobacterales</taxon>
        <taxon>Lysobacteraceae</taxon>
        <taxon>Marilutibacter</taxon>
    </lineage>
</organism>
<keyword evidence="3" id="KW-1185">Reference proteome</keyword>
<evidence type="ECO:0000313" key="2">
    <source>
        <dbReference type="EMBL" id="QDH69496.1"/>
    </source>
</evidence>
<dbReference type="AlphaFoldDB" id="A0A514BQ58"/>
<reference evidence="2 3" key="1">
    <citation type="submission" date="2019-06" db="EMBL/GenBank/DDBJ databases">
        <title>Lysobacter alkalisoli sp. nov. isolated from saline-alkali soil.</title>
        <authorList>
            <person name="Sun J.-Q."/>
            <person name="Xu L."/>
        </authorList>
    </citation>
    <scope>NUCLEOTIDE SEQUENCE [LARGE SCALE GENOMIC DNA]</scope>
    <source>
        <strain evidence="2 3">SJ-36</strain>
    </source>
</reference>
<sequence length="330" mass="36774">MPPMTAQGAVDPNGDRAMPTCTSPTLLAAALMAAAAITSAHAGNNPSGESPCPPVHKFAEGTISTERWEWRLSFTPSRLQAYWSTTTGWWPGTREQATILTSRWWPWGWSEPEVAPFSGIHSDMDPHVSPDGRLLVFSSERPLPDGTRARMDLWQVHRTARGWSEPVHLGDAVNSDGDELYASVDRSGTLYFASDRSGEWNIYRSRRLGHGRYAPAEPLGPGVNSDERWEFNPEISPDGRTLLFTRLHFPDSELPDPGYGFGDLYVSHLRNGEFTPARNLGPCVNTAADEFHPTVLWDRKLLFFARSTGLPSDFYVTRLVLPETQHDPDE</sequence>
<feature type="chain" id="PRO_5022024881" evidence="1">
    <location>
        <begin position="43"/>
        <end position="330"/>
    </location>
</feature>
<dbReference type="Gene3D" id="2.120.10.30">
    <property type="entry name" value="TolB, C-terminal domain"/>
    <property type="match status" value="1"/>
</dbReference>
<dbReference type="KEGG" id="lyj:FKV23_04865"/>
<dbReference type="EMBL" id="CP041242">
    <property type="protein sequence ID" value="QDH69496.1"/>
    <property type="molecule type" value="Genomic_DNA"/>
</dbReference>
<dbReference type="Pfam" id="PF07676">
    <property type="entry name" value="PD40"/>
    <property type="match status" value="3"/>
</dbReference>